<dbReference type="Proteomes" id="UP001633002">
    <property type="component" value="Unassembled WGS sequence"/>
</dbReference>
<evidence type="ECO:0008006" key="4">
    <source>
        <dbReference type="Google" id="ProtNLM"/>
    </source>
</evidence>
<evidence type="ECO:0000313" key="3">
    <source>
        <dbReference type="Proteomes" id="UP001633002"/>
    </source>
</evidence>
<dbReference type="AlphaFoldDB" id="A0ABD3GXQ0"/>
<feature type="region of interest" description="Disordered" evidence="1">
    <location>
        <begin position="447"/>
        <end position="504"/>
    </location>
</feature>
<feature type="compositionally biased region" description="Low complexity" evidence="1">
    <location>
        <begin position="562"/>
        <end position="573"/>
    </location>
</feature>
<gene>
    <name evidence="2" type="ORF">R1sor_000651</name>
</gene>
<reference evidence="2 3" key="1">
    <citation type="submission" date="2024-09" db="EMBL/GenBank/DDBJ databases">
        <title>Chromosome-scale assembly of Riccia sorocarpa.</title>
        <authorList>
            <person name="Paukszto L."/>
        </authorList>
    </citation>
    <scope>NUCLEOTIDE SEQUENCE [LARGE SCALE GENOMIC DNA]</scope>
    <source>
        <strain evidence="2">LP-2024</strain>
        <tissue evidence="2">Aerial parts of the thallus</tissue>
    </source>
</reference>
<accession>A0ABD3GXQ0</accession>
<dbReference type="Gene3D" id="3.60.10.10">
    <property type="entry name" value="Endonuclease/exonuclease/phosphatase"/>
    <property type="match status" value="1"/>
</dbReference>
<feature type="compositionally biased region" description="Low complexity" evidence="1">
    <location>
        <begin position="137"/>
        <end position="146"/>
    </location>
</feature>
<feature type="compositionally biased region" description="Polar residues" evidence="1">
    <location>
        <begin position="649"/>
        <end position="658"/>
    </location>
</feature>
<evidence type="ECO:0000313" key="2">
    <source>
        <dbReference type="EMBL" id="KAL3682629.1"/>
    </source>
</evidence>
<keyword evidence="3" id="KW-1185">Reference proteome</keyword>
<organism evidence="2 3">
    <name type="scientific">Riccia sorocarpa</name>
    <dbReference type="NCBI Taxonomy" id="122646"/>
    <lineage>
        <taxon>Eukaryota</taxon>
        <taxon>Viridiplantae</taxon>
        <taxon>Streptophyta</taxon>
        <taxon>Embryophyta</taxon>
        <taxon>Marchantiophyta</taxon>
        <taxon>Marchantiopsida</taxon>
        <taxon>Marchantiidae</taxon>
        <taxon>Marchantiales</taxon>
        <taxon>Ricciaceae</taxon>
        <taxon>Riccia</taxon>
    </lineage>
</organism>
<feature type="region of interest" description="Disordered" evidence="1">
    <location>
        <begin position="544"/>
        <end position="586"/>
    </location>
</feature>
<dbReference type="InterPro" id="IPR036691">
    <property type="entry name" value="Endo/exonu/phosph_ase_sf"/>
</dbReference>
<proteinExistence type="predicted"/>
<feature type="compositionally biased region" description="Polar residues" evidence="1">
    <location>
        <begin position="544"/>
        <end position="558"/>
    </location>
</feature>
<feature type="compositionally biased region" description="Polar residues" evidence="1">
    <location>
        <begin position="163"/>
        <end position="180"/>
    </location>
</feature>
<evidence type="ECO:0000256" key="1">
    <source>
        <dbReference type="SAM" id="MobiDB-lite"/>
    </source>
</evidence>
<feature type="compositionally biased region" description="Basic and acidic residues" evidence="1">
    <location>
        <begin position="457"/>
        <end position="469"/>
    </location>
</feature>
<sequence>MGTPILAAGRGAKVYQGGRGTGITSHAQQIKPGQTASLRPAANMSTNLSGHPSGHLSPPRLPMDYRSAVSPARLGGPLNLMAQNNFGAGPEADPNLSYPLDNVNFMDNAAYDNYVGDILGGQTQAIARQLDWRQMHQMQQAHGQATTDEEEYDDMEETDEDMQQLQENQNQASASNTVANTDKGKSPIDLPDIPENTEGESESDEEDIQESSYIDRHRAWVDVLDAKDPAHKEANGDFEMDVGELLTAVDDIIETSSHEGKIATDTLYLDSKLFAEGIRQLQNHSLIVHTVDLRVTMAYFEKWAEQTIHQLLGVTVVSICQLDPFCFHIVLDSGKAKAHIFANSPLKMGTKMVFPLPWDTRFSTRDLKSRAVPVWLELFDVHPGLLKFGLNMLRKIGPIIYAAKNTETQRINIVRGEFGTLRLPDACFNYRQRGHFARACPLNQLRREAQQSEEDNTNLRRAETRDRGQSSRQAHGTQEEADGGPVKSSLPNDTNEGFKVVCRKQKPKFHAPEIKKSMKVDNRYGILEEPDEIQEILIEEETNTASVTSRKVQLTSQESHGSKGTSGVSSSSGNMANGQGRSPNGPGIFIREIVDLTKNLQDENNMEKIQARTTGVKHHQEDREKHLSSIGAITPTDSDGRKKLKNRQGPVQGSNQQAGVPKDGSQRGAQLTGGPASRGQERCKTTYNQVDIFAFQELKAHEFVLENNMRLIAEGGTVVVDYRESGWGGGGGGGGPALLIKPRWKVVECGVKGDGRAAWAMIEPEKGNVGIIRVYAPHSEQGRMELWDWIKGTKGSGSLLET</sequence>
<protein>
    <recommendedName>
        <fullName evidence="4">DUF4283 domain-containing protein</fullName>
    </recommendedName>
</protein>
<feature type="region of interest" description="Disordered" evidence="1">
    <location>
        <begin position="612"/>
        <end position="682"/>
    </location>
</feature>
<feature type="compositionally biased region" description="Acidic residues" evidence="1">
    <location>
        <begin position="195"/>
        <end position="209"/>
    </location>
</feature>
<feature type="region of interest" description="Disordered" evidence="1">
    <location>
        <begin position="137"/>
        <end position="211"/>
    </location>
</feature>
<feature type="compositionally biased region" description="Basic and acidic residues" evidence="1">
    <location>
        <begin position="618"/>
        <end position="627"/>
    </location>
</feature>
<name>A0ABD3GXQ0_9MARC</name>
<comment type="caution">
    <text evidence="2">The sequence shown here is derived from an EMBL/GenBank/DDBJ whole genome shotgun (WGS) entry which is preliminary data.</text>
</comment>
<feature type="compositionally biased region" description="Acidic residues" evidence="1">
    <location>
        <begin position="147"/>
        <end position="162"/>
    </location>
</feature>
<dbReference type="EMBL" id="JBJQOH010000006">
    <property type="protein sequence ID" value="KAL3682629.1"/>
    <property type="molecule type" value="Genomic_DNA"/>
</dbReference>